<protein>
    <submittedName>
        <fullName evidence="1">Uncharacterized protein</fullName>
    </submittedName>
</protein>
<dbReference type="EMBL" id="KQ981693">
    <property type="protein sequence ID" value="KYN37873.1"/>
    <property type="molecule type" value="Genomic_DNA"/>
</dbReference>
<accession>A0A195FBT7</accession>
<organism evidence="1 2">
    <name type="scientific">Trachymyrmex septentrionalis</name>
    <dbReference type="NCBI Taxonomy" id="34720"/>
    <lineage>
        <taxon>Eukaryota</taxon>
        <taxon>Metazoa</taxon>
        <taxon>Ecdysozoa</taxon>
        <taxon>Arthropoda</taxon>
        <taxon>Hexapoda</taxon>
        <taxon>Insecta</taxon>
        <taxon>Pterygota</taxon>
        <taxon>Neoptera</taxon>
        <taxon>Endopterygota</taxon>
        <taxon>Hymenoptera</taxon>
        <taxon>Apocrita</taxon>
        <taxon>Aculeata</taxon>
        <taxon>Formicoidea</taxon>
        <taxon>Formicidae</taxon>
        <taxon>Myrmicinae</taxon>
        <taxon>Trachymyrmex</taxon>
    </lineage>
</organism>
<proteinExistence type="predicted"/>
<dbReference type="Proteomes" id="UP000078541">
    <property type="component" value="Unassembled WGS sequence"/>
</dbReference>
<sequence length="127" mass="14031">SLQQERQQLQLLELLQQRQQQQTCLDPINNSIILKYFSVMPIARKVSTLCLIQTALSCDISTTILTCQWVQLFLAMTREPRSLDANHTLTYSLIVVASANSTSVTAATASKFLKPFTILCGALATVG</sequence>
<evidence type="ECO:0000313" key="2">
    <source>
        <dbReference type="Proteomes" id="UP000078541"/>
    </source>
</evidence>
<gene>
    <name evidence="1" type="ORF">ALC56_08072</name>
</gene>
<keyword evidence="2" id="KW-1185">Reference proteome</keyword>
<name>A0A195FBT7_9HYME</name>
<reference evidence="1 2" key="1">
    <citation type="submission" date="2016-03" db="EMBL/GenBank/DDBJ databases">
        <title>Trachymyrmex septentrionalis WGS genome.</title>
        <authorList>
            <person name="Nygaard S."/>
            <person name="Hu H."/>
            <person name="Boomsma J."/>
            <person name="Zhang G."/>
        </authorList>
    </citation>
    <scope>NUCLEOTIDE SEQUENCE [LARGE SCALE GENOMIC DNA]</scope>
    <source>
        <strain evidence="1">Tsep2-gDNA-1</strain>
        <tissue evidence="1">Whole body</tissue>
    </source>
</reference>
<dbReference type="AlphaFoldDB" id="A0A195FBT7"/>
<feature type="non-terminal residue" evidence="1">
    <location>
        <position position="1"/>
    </location>
</feature>
<evidence type="ECO:0000313" key="1">
    <source>
        <dbReference type="EMBL" id="KYN37873.1"/>
    </source>
</evidence>